<dbReference type="EMBL" id="JJML01000006">
    <property type="protein sequence ID" value="KGF73637.1"/>
    <property type="molecule type" value="Genomic_DNA"/>
</dbReference>
<accession>A0A098TP38</accession>
<dbReference type="Proteomes" id="UP000030170">
    <property type="component" value="Unassembled WGS sequence"/>
</dbReference>
<name>A0A098TP38_9CYAN</name>
<keyword evidence="2" id="KW-1185">Reference proteome</keyword>
<reference evidence="1 2" key="1">
    <citation type="journal article" date="2014" name="Mol. Ecol.">
        <title>Evolution of Synechococcus.</title>
        <authorList>
            <person name="Dvorak P."/>
            <person name="Casamatta D."/>
            <person name="Hasler P."/>
            <person name="Poulickova A."/>
            <person name="Ondrej V."/>
            <person name="Sanges R."/>
        </authorList>
    </citation>
    <scope>NUCLEOTIDE SEQUENCE [LARGE SCALE GENOMIC DNA]</scope>
    <source>
        <strain evidence="1 2">CAUP A 1101</strain>
    </source>
</reference>
<proteinExistence type="predicted"/>
<dbReference type="SUPFAM" id="SSF52540">
    <property type="entry name" value="P-loop containing nucleoside triphosphate hydrolases"/>
    <property type="match status" value="1"/>
</dbReference>
<evidence type="ECO:0000313" key="2">
    <source>
        <dbReference type="Proteomes" id="UP000030170"/>
    </source>
</evidence>
<dbReference type="Gene3D" id="3.40.50.300">
    <property type="entry name" value="P-loop containing nucleotide triphosphate hydrolases"/>
    <property type="match status" value="1"/>
</dbReference>
<gene>
    <name evidence="1" type="ORF">DO97_16870</name>
</gene>
<comment type="caution">
    <text evidence="1">The sequence shown here is derived from an EMBL/GenBank/DDBJ whole genome shotgun (WGS) entry which is preliminary data.</text>
</comment>
<dbReference type="STRING" id="1497020.DO97_16870"/>
<dbReference type="RefSeq" id="WP_036531151.1">
    <property type="nucleotide sequence ID" value="NZ_JJML01000006.1"/>
</dbReference>
<evidence type="ECO:0000313" key="1">
    <source>
        <dbReference type="EMBL" id="KGF73637.1"/>
    </source>
</evidence>
<protein>
    <recommendedName>
        <fullName evidence="3">Sulfotransferase</fullName>
    </recommendedName>
</protein>
<dbReference type="Pfam" id="PF13469">
    <property type="entry name" value="Sulfotransfer_3"/>
    <property type="match status" value="1"/>
</dbReference>
<organism evidence="1 2">
    <name type="scientific">Neosynechococcus sphagnicola sy1</name>
    <dbReference type="NCBI Taxonomy" id="1497020"/>
    <lineage>
        <taxon>Bacteria</taxon>
        <taxon>Bacillati</taxon>
        <taxon>Cyanobacteriota</taxon>
        <taxon>Cyanophyceae</taxon>
        <taxon>Neosynechococcales</taxon>
        <taxon>Neosynechococcaceae</taxon>
        <taxon>Neosynechococcus</taxon>
    </lineage>
</organism>
<dbReference type="OrthoDB" id="9815894at2"/>
<sequence length="319" mass="36629">MSVPQPIIILASPRSFTSLTSSMLGQHPEVYGVPELNLFLAESLNDLLQQFRDQAKFRKIHGLLRTVAQLYAGEQSIDAVNMAHRWILRRLQNNTGDIFVELCEKVKPLRILDKSPAYCLDSEVLRRIDRTFPEAHYIHLIRHPRAQGESVMKLLPQTRKGKSQRRELFGSPNTVSPNLLNCLEPSGDSITIDFQFLWYRMQWRIIDFLSTIPRERQIRIRGEDLLSNPPIKFENLCRFLNLSWSNGAFQAMLHPEDSPYACYGPYGAQYGNDVNFLKSPTFRQRSIPMSSLEGSLPWRKDGGGFHPTVIKLAQDLGYK</sequence>
<evidence type="ECO:0008006" key="3">
    <source>
        <dbReference type="Google" id="ProtNLM"/>
    </source>
</evidence>
<dbReference type="AlphaFoldDB" id="A0A098TP38"/>
<dbReference type="InterPro" id="IPR027417">
    <property type="entry name" value="P-loop_NTPase"/>
</dbReference>